<protein>
    <submittedName>
        <fullName evidence="2">Uncharacterized protein</fullName>
    </submittedName>
</protein>
<dbReference type="EMBL" id="JBBCAQ010000010">
    <property type="protein sequence ID" value="KAK7601166.1"/>
    <property type="molecule type" value="Genomic_DNA"/>
</dbReference>
<comment type="caution">
    <text evidence="2">The sequence shown here is derived from an EMBL/GenBank/DDBJ whole genome shotgun (WGS) entry which is preliminary data.</text>
</comment>
<evidence type="ECO:0000313" key="2">
    <source>
        <dbReference type="EMBL" id="KAK7601166.1"/>
    </source>
</evidence>
<keyword evidence="3" id="KW-1185">Reference proteome</keyword>
<dbReference type="Proteomes" id="UP001367676">
    <property type="component" value="Unassembled WGS sequence"/>
</dbReference>
<proteinExistence type="predicted"/>
<evidence type="ECO:0000313" key="3">
    <source>
        <dbReference type="Proteomes" id="UP001367676"/>
    </source>
</evidence>
<gene>
    <name evidence="2" type="ORF">V9T40_008607</name>
</gene>
<name>A0AAN9TNE9_9HEMI</name>
<organism evidence="2 3">
    <name type="scientific">Parthenolecanium corni</name>
    <dbReference type="NCBI Taxonomy" id="536013"/>
    <lineage>
        <taxon>Eukaryota</taxon>
        <taxon>Metazoa</taxon>
        <taxon>Ecdysozoa</taxon>
        <taxon>Arthropoda</taxon>
        <taxon>Hexapoda</taxon>
        <taxon>Insecta</taxon>
        <taxon>Pterygota</taxon>
        <taxon>Neoptera</taxon>
        <taxon>Paraneoptera</taxon>
        <taxon>Hemiptera</taxon>
        <taxon>Sternorrhyncha</taxon>
        <taxon>Coccoidea</taxon>
        <taxon>Coccidae</taxon>
        <taxon>Parthenolecanium</taxon>
    </lineage>
</organism>
<reference evidence="2 3" key="1">
    <citation type="submission" date="2024-03" db="EMBL/GenBank/DDBJ databases">
        <title>Adaptation during the transition from Ophiocordyceps entomopathogen to insect associate is accompanied by gene loss and intensified selection.</title>
        <authorList>
            <person name="Ward C.M."/>
            <person name="Onetto C.A."/>
            <person name="Borneman A.R."/>
        </authorList>
    </citation>
    <scope>NUCLEOTIDE SEQUENCE [LARGE SCALE GENOMIC DNA]</scope>
    <source>
        <strain evidence="2">AWRI1</strain>
        <tissue evidence="2">Single Adult Female</tissue>
    </source>
</reference>
<evidence type="ECO:0000256" key="1">
    <source>
        <dbReference type="SAM" id="MobiDB-lite"/>
    </source>
</evidence>
<accession>A0AAN9TNE9</accession>
<feature type="compositionally biased region" description="Pro residues" evidence="1">
    <location>
        <begin position="88"/>
        <end position="99"/>
    </location>
</feature>
<feature type="region of interest" description="Disordered" evidence="1">
    <location>
        <begin position="85"/>
        <end position="117"/>
    </location>
</feature>
<dbReference type="AlphaFoldDB" id="A0AAN9TNE9"/>
<sequence>MCAERLLRGAECVVRPAARESRVNETKKFVLRDFAEKIFPLQSASDSIGRPATARPPLALSCVFPLAYSPPNLCPNSPFVRFGHPLPRRPPVSRSPPPTDANTAPKNAARRRQRRGEQFWPTESVARRWRRAKCCAPSSCKQNAFVGTSLRNTVVVLTPFCSLCSELSEVCDGEYLHRSGCWRTPLHQLHRRLGETDVVFRVAARRPPPQQHQLLGMEYGNRNVSHWHHSAVTSTAPLHPPPHNDGYFFGGAGGSADYHGAQTANPSLNCAYQSYQVAAMAANGGAANGGHSNLTAVASGSGANGYRHNASMCYAHSLPVSSASTSSSYNYIGLPMPLSGGPPVSVGAPPSVGIFPGGNSQQLSPTR</sequence>